<dbReference type="Gene3D" id="3.90.79.10">
    <property type="entry name" value="Nucleoside Triphosphate Pyrophosphohydrolase"/>
    <property type="match status" value="1"/>
</dbReference>
<keyword evidence="7" id="KW-0413">Isomerase</keyword>
<dbReference type="CDD" id="cd04697">
    <property type="entry name" value="NUDIX_Hydrolase"/>
    <property type="match status" value="1"/>
</dbReference>
<dbReference type="InterPro" id="IPR000086">
    <property type="entry name" value="NUDIX_hydrolase_dom"/>
</dbReference>
<dbReference type="Pfam" id="PF00293">
    <property type="entry name" value="NUDIX"/>
    <property type="match status" value="1"/>
</dbReference>
<evidence type="ECO:0000259" key="6">
    <source>
        <dbReference type="PROSITE" id="PS51462"/>
    </source>
</evidence>
<comment type="caution">
    <text evidence="7">The sequence shown here is derived from an EMBL/GenBank/DDBJ whole genome shotgun (WGS) entry which is preliminary data.</text>
</comment>
<keyword evidence="8" id="KW-1185">Reference proteome</keyword>
<accession>A0ABX5EFV6</accession>
<keyword evidence="3" id="KW-0479">Metal-binding</keyword>
<gene>
    <name evidence="7" type="ORF">BCL65_103221</name>
</gene>
<protein>
    <submittedName>
        <fullName evidence="7">Isopentenyldiphosphate isomerase</fullName>
    </submittedName>
</protein>
<dbReference type="RefSeq" id="WP_106266306.1">
    <property type="nucleotide sequence ID" value="NZ_PVTX01000003.1"/>
</dbReference>
<dbReference type="Proteomes" id="UP000239895">
    <property type="component" value="Unassembled WGS sequence"/>
</dbReference>
<evidence type="ECO:0000256" key="2">
    <source>
        <dbReference type="ARBA" id="ARBA00005582"/>
    </source>
</evidence>
<evidence type="ECO:0000256" key="3">
    <source>
        <dbReference type="ARBA" id="ARBA00022723"/>
    </source>
</evidence>
<dbReference type="PIRSF" id="PIRSF017340">
    <property type="entry name" value="Nudix_hydro"/>
    <property type="match status" value="1"/>
</dbReference>
<dbReference type="EMBL" id="PVTX01000003">
    <property type="protein sequence ID" value="PRZ08293.1"/>
    <property type="molecule type" value="Genomic_DNA"/>
</dbReference>
<dbReference type="InterPro" id="IPR015797">
    <property type="entry name" value="NUDIX_hydrolase-like_dom_sf"/>
</dbReference>
<organism evidence="7 8">
    <name type="scientific">Isoptericola halotolerans</name>
    <dbReference type="NCBI Taxonomy" id="300560"/>
    <lineage>
        <taxon>Bacteria</taxon>
        <taxon>Bacillati</taxon>
        <taxon>Actinomycetota</taxon>
        <taxon>Actinomycetes</taxon>
        <taxon>Micrococcales</taxon>
        <taxon>Promicromonosporaceae</taxon>
        <taxon>Isoptericola</taxon>
    </lineage>
</organism>
<dbReference type="SUPFAM" id="SSF55811">
    <property type="entry name" value="Nudix"/>
    <property type="match status" value="1"/>
</dbReference>
<comment type="similarity">
    <text evidence="2">Belongs to the Nudix hydrolase family.</text>
</comment>
<dbReference type="PROSITE" id="PS51462">
    <property type="entry name" value="NUDIX"/>
    <property type="match status" value="1"/>
</dbReference>
<dbReference type="GO" id="GO:0016853">
    <property type="term" value="F:isomerase activity"/>
    <property type="evidence" value="ECO:0007669"/>
    <property type="project" value="UniProtKB-KW"/>
</dbReference>
<evidence type="ECO:0000313" key="7">
    <source>
        <dbReference type="EMBL" id="PRZ08293.1"/>
    </source>
</evidence>
<reference evidence="7 8" key="1">
    <citation type="submission" date="2018-03" db="EMBL/GenBank/DDBJ databases">
        <title>Comparative analysis of microorganisms from saline springs in Andes Mountain Range, Colombia.</title>
        <authorList>
            <person name="Rubin E."/>
        </authorList>
    </citation>
    <scope>NUCLEOTIDE SEQUENCE [LARGE SCALE GENOMIC DNA]</scope>
    <source>
        <strain evidence="7 8">CG 23</strain>
    </source>
</reference>
<evidence type="ECO:0000256" key="1">
    <source>
        <dbReference type="ARBA" id="ARBA00001946"/>
    </source>
</evidence>
<proteinExistence type="inferred from homology"/>
<evidence type="ECO:0000256" key="5">
    <source>
        <dbReference type="ARBA" id="ARBA00022842"/>
    </source>
</evidence>
<evidence type="ECO:0000313" key="8">
    <source>
        <dbReference type="Proteomes" id="UP000239895"/>
    </source>
</evidence>
<evidence type="ECO:0000256" key="4">
    <source>
        <dbReference type="ARBA" id="ARBA00022801"/>
    </source>
</evidence>
<dbReference type="PANTHER" id="PTHR10885">
    <property type="entry name" value="ISOPENTENYL-DIPHOSPHATE DELTA-ISOMERASE"/>
    <property type="match status" value="1"/>
</dbReference>
<sequence>MDHDPGAELVALYDDGRPVGVAPRHRVRARNLPHAATAVVVRNTAGDVYVHRRTDGKDVYPGRYDFCAGGVVRAGELPADSAAREVAEELGVTEVPLLSLGESDYADVSARYHAFLFTCTYDGTITWQPDEVAWGAWVAPRRLATMIDELDFVPDSVALLHRWLDALRA</sequence>
<name>A0ABX5EFV6_9MICO</name>
<dbReference type="InterPro" id="IPR024195">
    <property type="entry name" value="NUDIX_hydrolase_YfcD_pred"/>
</dbReference>
<comment type="cofactor">
    <cofactor evidence="1">
        <name>Mg(2+)</name>
        <dbReference type="ChEBI" id="CHEBI:18420"/>
    </cofactor>
</comment>
<keyword evidence="4" id="KW-0378">Hydrolase</keyword>
<keyword evidence="5" id="KW-0460">Magnesium</keyword>
<dbReference type="PANTHER" id="PTHR10885:SF0">
    <property type="entry name" value="ISOPENTENYL-DIPHOSPHATE DELTA-ISOMERASE"/>
    <property type="match status" value="1"/>
</dbReference>
<feature type="domain" description="Nudix hydrolase" evidence="6">
    <location>
        <begin position="32"/>
        <end position="160"/>
    </location>
</feature>